<protein>
    <submittedName>
        <fullName evidence="6">DeoR/GlpR family DNA-binding transcription regulator</fullName>
    </submittedName>
</protein>
<name>A0ABZ0WK89_9BURK</name>
<evidence type="ECO:0000256" key="3">
    <source>
        <dbReference type="ARBA" id="ARBA00023125"/>
    </source>
</evidence>
<evidence type="ECO:0000256" key="2">
    <source>
        <dbReference type="ARBA" id="ARBA00023015"/>
    </source>
</evidence>
<evidence type="ECO:0000259" key="5">
    <source>
        <dbReference type="PROSITE" id="PS51000"/>
    </source>
</evidence>
<dbReference type="InterPro" id="IPR001034">
    <property type="entry name" value="DeoR_HTH"/>
</dbReference>
<keyword evidence="3 6" id="KW-0238">DNA-binding</keyword>
<feature type="domain" description="HTH deoR-type" evidence="5">
    <location>
        <begin position="33"/>
        <end position="88"/>
    </location>
</feature>
<evidence type="ECO:0000313" key="7">
    <source>
        <dbReference type="Proteomes" id="UP001325479"/>
    </source>
</evidence>
<proteinExistence type="predicted"/>
<dbReference type="Pfam" id="PF08220">
    <property type="entry name" value="HTH_DeoR"/>
    <property type="match status" value="1"/>
</dbReference>
<dbReference type="InterPro" id="IPR036390">
    <property type="entry name" value="WH_DNA-bd_sf"/>
</dbReference>
<dbReference type="SUPFAM" id="SSF46785">
    <property type="entry name" value="Winged helix' DNA-binding domain"/>
    <property type="match status" value="1"/>
</dbReference>
<dbReference type="RefSeq" id="WP_114812581.1">
    <property type="nucleotide sequence ID" value="NZ_CP139965.1"/>
</dbReference>
<sequence>MVTCSFVQYQEISCIDYRAGTLLHVLPVHLMLTSQRKKAILDALERDGQVLAGELSATFCVSEDTVRRDLRELAAEGLLQRVHGGALPASPATAPFAQREDMESAAKRRIAKRAAQMIVPRQVVIVDGGTTSALLVRGLPADLEATVVTHSPSVAVALVEHPSVEVILIGGRLYKHSIVSVGAAAAEAISQIHADIYFMGVTGVHPTAGLTTGDFEEAAIKRALAARAAETVVLASAAKLNAASPYRIGEIGLAQSVIVEARTDAKLTEPIERAGVTVLRA</sequence>
<dbReference type="SMART" id="SM00420">
    <property type="entry name" value="HTH_DEOR"/>
    <property type="match status" value="1"/>
</dbReference>
<keyword evidence="2" id="KW-0805">Transcription regulation</keyword>
<evidence type="ECO:0000256" key="4">
    <source>
        <dbReference type="ARBA" id="ARBA00023163"/>
    </source>
</evidence>
<reference evidence="6 7" key="1">
    <citation type="submission" date="2023-12" db="EMBL/GenBank/DDBJ databases">
        <title>Genome sequencing and assembly of bacterial species from a model synthetic community.</title>
        <authorList>
            <person name="Hogle S.L."/>
        </authorList>
    </citation>
    <scope>NUCLEOTIDE SEQUENCE [LARGE SCALE GENOMIC DNA]</scope>
    <source>
        <strain evidence="6 7">HAMBI 2494</strain>
    </source>
</reference>
<dbReference type="InterPro" id="IPR014036">
    <property type="entry name" value="DeoR-like_C"/>
</dbReference>
<gene>
    <name evidence="6" type="ORF">U0042_27665</name>
</gene>
<dbReference type="PANTHER" id="PTHR30363:SF4">
    <property type="entry name" value="GLYCEROL-3-PHOSPHATE REGULON REPRESSOR"/>
    <property type="match status" value="1"/>
</dbReference>
<dbReference type="SMART" id="SM01134">
    <property type="entry name" value="DeoRC"/>
    <property type="match status" value="1"/>
</dbReference>
<organism evidence="6 7">
    <name type="scientific">Paraburkholderia kururiensis</name>
    <dbReference type="NCBI Taxonomy" id="984307"/>
    <lineage>
        <taxon>Bacteria</taxon>
        <taxon>Pseudomonadati</taxon>
        <taxon>Pseudomonadota</taxon>
        <taxon>Betaproteobacteria</taxon>
        <taxon>Burkholderiales</taxon>
        <taxon>Burkholderiaceae</taxon>
        <taxon>Paraburkholderia</taxon>
    </lineage>
</organism>
<dbReference type="InterPro" id="IPR018356">
    <property type="entry name" value="Tscrpt_reg_HTH_DeoR_CS"/>
</dbReference>
<evidence type="ECO:0000256" key="1">
    <source>
        <dbReference type="ARBA" id="ARBA00022491"/>
    </source>
</evidence>
<dbReference type="PROSITE" id="PS51000">
    <property type="entry name" value="HTH_DEOR_2"/>
    <property type="match status" value="1"/>
</dbReference>
<keyword evidence="4" id="KW-0804">Transcription</keyword>
<accession>A0ABZ0WK89</accession>
<dbReference type="GO" id="GO:0003677">
    <property type="term" value="F:DNA binding"/>
    <property type="evidence" value="ECO:0007669"/>
    <property type="project" value="UniProtKB-KW"/>
</dbReference>
<keyword evidence="7" id="KW-1185">Reference proteome</keyword>
<evidence type="ECO:0000313" key="6">
    <source>
        <dbReference type="EMBL" id="WQD77771.1"/>
    </source>
</evidence>
<dbReference type="InterPro" id="IPR037171">
    <property type="entry name" value="NagB/RpiA_transferase-like"/>
</dbReference>
<dbReference type="EMBL" id="CP139965">
    <property type="protein sequence ID" value="WQD77771.1"/>
    <property type="molecule type" value="Genomic_DNA"/>
</dbReference>
<dbReference type="InterPro" id="IPR036388">
    <property type="entry name" value="WH-like_DNA-bd_sf"/>
</dbReference>
<dbReference type="SUPFAM" id="SSF100950">
    <property type="entry name" value="NagB/RpiA/CoA transferase-like"/>
    <property type="match status" value="1"/>
</dbReference>
<dbReference type="PROSITE" id="PS00894">
    <property type="entry name" value="HTH_DEOR_1"/>
    <property type="match status" value="1"/>
</dbReference>
<dbReference type="PANTHER" id="PTHR30363">
    <property type="entry name" value="HTH-TYPE TRANSCRIPTIONAL REGULATOR SRLR-RELATED"/>
    <property type="match status" value="1"/>
</dbReference>
<dbReference type="Gene3D" id="1.10.10.10">
    <property type="entry name" value="Winged helix-like DNA-binding domain superfamily/Winged helix DNA-binding domain"/>
    <property type="match status" value="1"/>
</dbReference>
<dbReference type="Proteomes" id="UP001325479">
    <property type="component" value="Chromosome"/>
</dbReference>
<dbReference type="Gene3D" id="3.40.50.1360">
    <property type="match status" value="1"/>
</dbReference>
<dbReference type="InterPro" id="IPR050313">
    <property type="entry name" value="Carb_Metab_HTH_regulators"/>
</dbReference>
<dbReference type="PRINTS" id="PR00037">
    <property type="entry name" value="HTHLACR"/>
</dbReference>
<dbReference type="Pfam" id="PF00455">
    <property type="entry name" value="DeoRC"/>
    <property type="match status" value="1"/>
</dbReference>
<keyword evidence="1" id="KW-0678">Repressor</keyword>